<evidence type="ECO:0000256" key="8">
    <source>
        <dbReference type="SAM" id="MobiDB-lite"/>
    </source>
</evidence>
<accession>A0A365H0G4</accession>
<feature type="domain" description="Response regulatory" evidence="9">
    <location>
        <begin position="71"/>
        <end position="181"/>
    </location>
</feature>
<gene>
    <name evidence="11" type="ORF">DPM19_23575</name>
</gene>
<keyword evidence="4 7" id="KW-0238">DNA-binding</keyword>
<dbReference type="SMART" id="SM00862">
    <property type="entry name" value="Trans_reg_C"/>
    <property type="match status" value="1"/>
</dbReference>
<name>A0A365H0G4_9ACTN</name>
<dbReference type="InterPro" id="IPR036388">
    <property type="entry name" value="WH-like_DNA-bd_sf"/>
</dbReference>
<dbReference type="InterPro" id="IPR039420">
    <property type="entry name" value="WalR-like"/>
</dbReference>
<dbReference type="PANTHER" id="PTHR48111:SF21">
    <property type="entry name" value="DNA-BINDING DUAL MASTER TRANSCRIPTIONAL REGULATOR RPAA"/>
    <property type="match status" value="1"/>
</dbReference>
<evidence type="ECO:0000313" key="12">
    <source>
        <dbReference type="Proteomes" id="UP000251891"/>
    </source>
</evidence>
<dbReference type="InterPro" id="IPR011006">
    <property type="entry name" value="CheY-like_superfamily"/>
</dbReference>
<evidence type="ECO:0000256" key="6">
    <source>
        <dbReference type="PROSITE-ProRule" id="PRU00169"/>
    </source>
</evidence>
<protein>
    <submittedName>
        <fullName evidence="11">DNA-binding response regulator</fullName>
    </submittedName>
</protein>
<comment type="caution">
    <text evidence="11">The sequence shown here is derived from an EMBL/GenBank/DDBJ whole genome shotgun (WGS) entry which is preliminary data.</text>
</comment>
<dbReference type="SMART" id="SM00448">
    <property type="entry name" value="REC"/>
    <property type="match status" value="1"/>
</dbReference>
<dbReference type="GO" id="GO:0006355">
    <property type="term" value="P:regulation of DNA-templated transcription"/>
    <property type="evidence" value="ECO:0007669"/>
    <property type="project" value="InterPro"/>
</dbReference>
<evidence type="ECO:0000259" key="9">
    <source>
        <dbReference type="PROSITE" id="PS50110"/>
    </source>
</evidence>
<reference evidence="11 12" key="1">
    <citation type="submission" date="2018-06" db="EMBL/GenBank/DDBJ databases">
        <title>Actinomadura craniellae sp. nov. isolated from marine sponge Craniella sp.</title>
        <authorList>
            <person name="Li L."/>
            <person name="Xu Q.H."/>
            <person name="Lin H.W."/>
            <person name="Lu Y.H."/>
        </authorList>
    </citation>
    <scope>NUCLEOTIDE SEQUENCE [LARGE SCALE GENOMIC DNA]</scope>
    <source>
        <strain evidence="11 12">LHW63021</strain>
    </source>
</reference>
<evidence type="ECO:0000256" key="3">
    <source>
        <dbReference type="ARBA" id="ARBA00023015"/>
    </source>
</evidence>
<dbReference type="GO" id="GO:0032993">
    <property type="term" value="C:protein-DNA complex"/>
    <property type="evidence" value="ECO:0007669"/>
    <property type="project" value="TreeGrafter"/>
</dbReference>
<dbReference type="AlphaFoldDB" id="A0A365H0G4"/>
<dbReference type="Gene3D" id="3.40.50.2300">
    <property type="match status" value="1"/>
</dbReference>
<dbReference type="InterPro" id="IPR001867">
    <property type="entry name" value="OmpR/PhoB-type_DNA-bd"/>
</dbReference>
<organism evidence="11 12">
    <name type="scientific">Actinomadura craniellae</name>
    <dbReference type="NCBI Taxonomy" id="2231787"/>
    <lineage>
        <taxon>Bacteria</taxon>
        <taxon>Bacillati</taxon>
        <taxon>Actinomycetota</taxon>
        <taxon>Actinomycetes</taxon>
        <taxon>Streptosporangiales</taxon>
        <taxon>Thermomonosporaceae</taxon>
        <taxon>Actinomadura</taxon>
    </lineage>
</organism>
<keyword evidence="2" id="KW-0902">Two-component regulatory system</keyword>
<evidence type="ECO:0000256" key="2">
    <source>
        <dbReference type="ARBA" id="ARBA00023012"/>
    </source>
</evidence>
<dbReference type="SUPFAM" id="SSF52172">
    <property type="entry name" value="CheY-like"/>
    <property type="match status" value="1"/>
</dbReference>
<dbReference type="Pfam" id="PF00486">
    <property type="entry name" value="Trans_reg_C"/>
    <property type="match status" value="1"/>
</dbReference>
<evidence type="ECO:0000256" key="1">
    <source>
        <dbReference type="ARBA" id="ARBA00022553"/>
    </source>
</evidence>
<evidence type="ECO:0000256" key="5">
    <source>
        <dbReference type="ARBA" id="ARBA00023163"/>
    </source>
</evidence>
<sequence>MPSGRVRTAATRHERSAKRRRRGEAGVRSNGSEPKRGAPHRTEEPFTPVIGSNGSLFNHSAGTEAVEQPIRILVVADCSAVAYLVEDMRWHGFDAHAAKSGTGAMEEYADYDVLLLDVDLPDLDGLAVCRTIRATSDIPIIGFTSQPSELDQVLCLEAGCDDCIEKPYRSRELVARINAVMRRVRVTDGEPGRQDGQRLSLGPLSIDSVAREVRLHDRLVGTTRKEFDLLRLLAAEPEKVFSREELMTEIWDHPAEADVSPQASRTIDTHVSSLRGKLGGGGWITTVRGVGFRFGGP</sequence>
<feature type="compositionally biased region" description="Basic and acidic residues" evidence="8">
    <location>
        <begin position="33"/>
        <end position="44"/>
    </location>
</feature>
<feature type="modified residue" description="4-aspartylphosphate" evidence="6">
    <location>
        <position position="117"/>
    </location>
</feature>
<dbReference type="PANTHER" id="PTHR48111">
    <property type="entry name" value="REGULATOR OF RPOS"/>
    <property type="match status" value="1"/>
</dbReference>
<dbReference type="PROSITE" id="PS50110">
    <property type="entry name" value="RESPONSE_REGULATORY"/>
    <property type="match status" value="1"/>
</dbReference>
<keyword evidence="1 6" id="KW-0597">Phosphoprotein</keyword>
<dbReference type="GO" id="GO:0000976">
    <property type="term" value="F:transcription cis-regulatory region binding"/>
    <property type="evidence" value="ECO:0007669"/>
    <property type="project" value="TreeGrafter"/>
</dbReference>
<dbReference type="Pfam" id="PF00072">
    <property type="entry name" value="Response_reg"/>
    <property type="match status" value="1"/>
</dbReference>
<feature type="region of interest" description="Disordered" evidence="8">
    <location>
        <begin position="1"/>
        <end position="51"/>
    </location>
</feature>
<dbReference type="Gene3D" id="1.10.10.10">
    <property type="entry name" value="Winged helix-like DNA-binding domain superfamily/Winged helix DNA-binding domain"/>
    <property type="match status" value="1"/>
</dbReference>
<dbReference type="GO" id="GO:0005829">
    <property type="term" value="C:cytosol"/>
    <property type="evidence" value="ECO:0007669"/>
    <property type="project" value="TreeGrafter"/>
</dbReference>
<dbReference type="CDD" id="cd00383">
    <property type="entry name" value="trans_reg_C"/>
    <property type="match status" value="1"/>
</dbReference>
<dbReference type="GO" id="GO:0000156">
    <property type="term" value="F:phosphorelay response regulator activity"/>
    <property type="evidence" value="ECO:0007669"/>
    <property type="project" value="TreeGrafter"/>
</dbReference>
<proteinExistence type="predicted"/>
<evidence type="ECO:0000259" key="10">
    <source>
        <dbReference type="PROSITE" id="PS51755"/>
    </source>
</evidence>
<dbReference type="PROSITE" id="PS51755">
    <property type="entry name" value="OMPR_PHOB"/>
    <property type="match status" value="1"/>
</dbReference>
<feature type="DNA-binding region" description="OmpR/PhoB-type" evidence="7">
    <location>
        <begin position="196"/>
        <end position="296"/>
    </location>
</feature>
<evidence type="ECO:0000256" key="4">
    <source>
        <dbReference type="ARBA" id="ARBA00023125"/>
    </source>
</evidence>
<evidence type="ECO:0000256" key="7">
    <source>
        <dbReference type="PROSITE-ProRule" id="PRU01091"/>
    </source>
</evidence>
<dbReference type="Proteomes" id="UP000251891">
    <property type="component" value="Unassembled WGS sequence"/>
</dbReference>
<dbReference type="OrthoDB" id="116118at2"/>
<keyword evidence="3" id="KW-0805">Transcription regulation</keyword>
<feature type="domain" description="OmpR/PhoB-type" evidence="10">
    <location>
        <begin position="196"/>
        <end position="296"/>
    </location>
</feature>
<dbReference type="InterPro" id="IPR001789">
    <property type="entry name" value="Sig_transdc_resp-reg_receiver"/>
</dbReference>
<evidence type="ECO:0000313" key="11">
    <source>
        <dbReference type="EMBL" id="RAY12585.1"/>
    </source>
</evidence>
<dbReference type="EMBL" id="QLYX01000012">
    <property type="protein sequence ID" value="RAY12585.1"/>
    <property type="molecule type" value="Genomic_DNA"/>
</dbReference>
<keyword evidence="5" id="KW-0804">Transcription</keyword>
<keyword evidence="12" id="KW-1185">Reference proteome</keyword>